<proteinExistence type="inferred from homology"/>
<dbReference type="Pfam" id="PF00582">
    <property type="entry name" value="Usp"/>
    <property type="match status" value="1"/>
</dbReference>
<name>A0A0U2L5T2_9EURY</name>
<dbReference type="Gene3D" id="3.40.50.620">
    <property type="entry name" value="HUPs"/>
    <property type="match status" value="1"/>
</dbReference>
<dbReference type="Proteomes" id="UP000067738">
    <property type="component" value="Chromosome"/>
</dbReference>
<dbReference type="InterPro" id="IPR006016">
    <property type="entry name" value="UspA"/>
</dbReference>
<protein>
    <submittedName>
        <fullName evidence="3">Universal stress protein UspA1</fullName>
    </submittedName>
</protein>
<comment type="similarity">
    <text evidence="1">Belongs to the universal stress protein A family.</text>
</comment>
<evidence type="ECO:0000259" key="2">
    <source>
        <dbReference type="Pfam" id="PF00582"/>
    </source>
</evidence>
<dbReference type="PANTHER" id="PTHR46268">
    <property type="entry name" value="STRESS RESPONSE PROTEIN NHAX"/>
    <property type="match status" value="1"/>
</dbReference>
<dbReference type="PATRIC" id="fig|230361.4.peg.1333"/>
<accession>A0A0U2L5T2</accession>
<reference evidence="3 4" key="1">
    <citation type="submission" date="2015-04" db="EMBL/GenBank/DDBJ databases">
        <title>The complete genome sequence of the rumen methanogen Methanobrevibacter millerae SM9.</title>
        <authorList>
            <person name="Leahy S.C."/>
            <person name="Kelly W.J."/>
            <person name="Pacheco D.M."/>
            <person name="Li D."/>
            <person name="Altermann E."/>
            <person name="Attwood G.T."/>
        </authorList>
    </citation>
    <scope>NUCLEOTIDE SEQUENCE [LARGE SCALE GENOMIC DNA]</scope>
    <source>
        <strain evidence="3 4">SM9</strain>
    </source>
</reference>
<dbReference type="InterPro" id="IPR006015">
    <property type="entry name" value="Universal_stress_UspA"/>
</dbReference>
<organism evidence="3 4">
    <name type="scientific">Methanobrevibacter millerae</name>
    <dbReference type="NCBI Taxonomy" id="230361"/>
    <lineage>
        <taxon>Archaea</taxon>
        <taxon>Methanobacteriati</taxon>
        <taxon>Methanobacteriota</taxon>
        <taxon>Methanomada group</taxon>
        <taxon>Methanobacteria</taxon>
        <taxon>Methanobacteriales</taxon>
        <taxon>Methanobacteriaceae</taxon>
        <taxon>Methanobrevibacter</taxon>
    </lineage>
</organism>
<dbReference type="SUPFAM" id="SSF52402">
    <property type="entry name" value="Adenine nucleotide alpha hydrolases-like"/>
    <property type="match status" value="1"/>
</dbReference>
<dbReference type="CDD" id="cd00293">
    <property type="entry name" value="USP-like"/>
    <property type="match status" value="1"/>
</dbReference>
<dbReference type="RefSeq" id="WP_058739330.1">
    <property type="nucleotide sequence ID" value="NZ_CP011266.1"/>
</dbReference>
<evidence type="ECO:0000313" key="3">
    <source>
        <dbReference type="EMBL" id="ALT69070.1"/>
    </source>
</evidence>
<dbReference type="InterPro" id="IPR014729">
    <property type="entry name" value="Rossmann-like_a/b/a_fold"/>
</dbReference>
<dbReference type="GeneID" id="26736240"/>
<gene>
    <name evidence="3" type="primary">uspA1</name>
    <name evidence="3" type="ORF">sm9_1289</name>
</gene>
<dbReference type="AlphaFoldDB" id="A0A0U2L5T2"/>
<feature type="domain" description="UspA" evidence="2">
    <location>
        <begin position="1"/>
        <end position="140"/>
    </location>
</feature>
<evidence type="ECO:0000256" key="1">
    <source>
        <dbReference type="ARBA" id="ARBA00008791"/>
    </source>
</evidence>
<dbReference type="EMBL" id="CP011266">
    <property type="protein sequence ID" value="ALT69070.1"/>
    <property type="molecule type" value="Genomic_DNA"/>
</dbReference>
<dbReference type="PANTHER" id="PTHR46268:SF6">
    <property type="entry name" value="UNIVERSAL STRESS PROTEIN UP12"/>
    <property type="match status" value="1"/>
</dbReference>
<keyword evidence="4" id="KW-1185">Reference proteome</keyword>
<dbReference type="KEGG" id="mmil:sm9_1289"/>
<evidence type="ECO:0000313" key="4">
    <source>
        <dbReference type="Proteomes" id="UP000067738"/>
    </source>
</evidence>
<sequence length="141" mass="15643">MFDKILLPTDGSEFSEHEVERAIKALSDDGEIIVLSVASKLEATTPFQRKKNIESLNEEFLKEAYENVDNMAKRFDGHVNVTKMVVVGTPADTIVKIAEDEDVDLIIISASGKSGLHKFFIGSVAEKVLRKSNKDVLLIHN</sequence>
<dbReference type="OrthoDB" id="105697at2157"/>
<dbReference type="PRINTS" id="PR01438">
    <property type="entry name" value="UNVRSLSTRESS"/>
</dbReference>